<dbReference type="InterPro" id="IPR011671">
    <property type="entry name" value="tRNA_uracil_MeTrfase"/>
</dbReference>
<organism evidence="13 14">
    <name type="scientific">Malassezia nana</name>
    <dbReference type="NCBI Taxonomy" id="180528"/>
    <lineage>
        <taxon>Eukaryota</taxon>
        <taxon>Fungi</taxon>
        <taxon>Dikarya</taxon>
        <taxon>Basidiomycota</taxon>
        <taxon>Ustilaginomycotina</taxon>
        <taxon>Malasseziomycetes</taxon>
        <taxon>Malasseziales</taxon>
        <taxon>Malasseziaceae</taxon>
        <taxon>Malassezia</taxon>
    </lineage>
</organism>
<evidence type="ECO:0000313" key="14">
    <source>
        <dbReference type="Proteomes" id="UP001213623"/>
    </source>
</evidence>
<evidence type="ECO:0000256" key="4">
    <source>
        <dbReference type="ARBA" id="ARBA00012795"/>
    </source>
</evidence>
<evidence type="ECO:0000256" key="11">
    <source>
        <dbReference type="ARBA" id="ARBA00047957"/>
    </source>
</evidence>
<keyword evidence="6 12" id="KW-0963">Cytoplasm</keyword>
<dbReference type="InterPro" id="IPR029063">
    <property type="entry name" value="SAM-dependent_MTases_sf"/>
</dbReference>
<reference evidence="13" key="1">
    <citation type="submission" date="2023-03" db="EMBL/GenBank/DDBJ databases">
        <title>Mating type loci evolution in Malassezia.</title>
        <authorList>
            <person name="Coelho M.A."/>
        </authorList>
    </citation>
    <scope>NUCLEOTIDE SEQUENCE</scope>
    <source>
        <strain evidence="13">CBS 9557</strain>
    </source>
</reference>
<dbReference type="Pfam" id="PF07757">
    <property type="entry name" value="AdoMet_MTase"/>
    <property type="match status" value="2"/>
</dbReference>
<proteinExistence type="inferred from homology"/>
<keyword evidence="14" id="KW-1185">Reference proteome</keyword>
<evidence type="ECO:0000256" key="10">
    <source>
        <dbReference type="ARBA" id="ARBA00022694"/>
    </source>
</evidence>
<dbReference type="PANTHER" id="PTHR21210">
    <property type="entry name" value="TRNA (URACIL-O(2)-)-METHYLTRANSFERASE-RELATED"/>
    <property type="match status" value="1"/>
</dbReference>
<sequence>MVAWIHYPERNSSSIRRAEIWQEKTSDTHETNGRIVSYECVRRLLPRRAQLDRGLLQECTVLQDDGGRGSVVYTSLRVSDQDSEAPNPHILDQPRNANGLMREDIPFYHPAVRAVAFQYEPTSQSGCDSAPQGRIRVDYLLFPGDDSDLAPSSRLGRTALSLLRLMHQHSVGHASAYEKRVYHDMLVPRDAYQDLYLHLRSKYAGPVIETWQEVTDPKKHVFEDIGIAAWLLLLWRTMFPVPTRKEWPRSCRCGDIWGQPPGGFVDVGCGNGLLVHLLTQEGYRGYGVDGRSRKSWALYEQAGAQLHARWLDPAALLAEKDDASSHAWALPTGAFIIGNHADELTPWVPALASSTPACSGFVNIPCCAWTLEGTRFVPSQGTLDASTLATWLQVARLPERRMPPAPLWQPSRCWNDRLAHLAWFVHRATSAPDTSVIHSKHYAYHIYVAQLHIRSGWNLETEALRIPSSKNMAFVARVRLHDQVDAFAIPT</sequence>
<dbReference type="Gene3D" id="3.40.50.150">
    <property type="entry name" value="Vaccinia Virus protein VP39"/>
    <property type="match status" value="1"/>
</dbReference>
<evidence type="ECO:0000256" key="9">
    <source>
        <dbReference type="ARBA" id="ARBA00022691"/>
    </source>
</evidence>
<evidence type="ECO:0000256" key="8">
    <source>
        <dbReference type="ARBA" id="ARBA00022679"/>
    </source>
</evidence>
<dbReference type="PANTHER" id="PTHR21210:SF0">
    <property type="entry name" value="TRNA (URACIL-O(2)-)-METHYLTRANSFERASE-RELATED"/>
    <property type="match status" value="1"/>
</dbReference>
<comment type="function">
    <text evidence="1">Probable adenosyl-L-methionine (AdoMet)-dependent tRNA (uracil-O(2)-)-methyltransferase.</text>
</comment>
<dbReference type="AlphaFoldDB" id="A0AAF0EL26"/>
<name>A0AAF0EL26_9BASI</name>
<dbReference type="SUPFAM" id="SSF53335">
    <property type="entry name" value="S-adenosyl-L-methionine-dependent methyltransferases"/>
    <property type="match status" value="1"/>
</dbReference>
<comment type="subcellular location">
    <subcellularLocation>
        <location evidence="2 12">Cytoplasm</location>
    </subcellularLocation>
</comment>
<evidence type="ECO:0000256" key="1">
    <source>
        <dbReference type="ARBA" id="ARBA00002778"/>
    </source>
</evidence>
<dbReference type="Proteomes" id="UP001213623">
    <property type="component" value="Chromosome 5"/>
</dbReference>
<evidence type="ECO:0000256" key="12">
    <source>
        <dbReference type="RuleBase" id="RU368004"/>
    </source>
</evidence>
<dbReference type="EMBL" id="CP119896">
    <property type="protein sequence ID" value="WFD27990.1"/>
    <property type="molecule type" value="Genomic_DNA"/>
</dbReference>
<dbReference type="EC" id="2.1.1.211" evidence="4 12"/>
<dbReference type="GO" id="GO:0005737">
    <property type="term" value="C:cytoplasm"/>
    <property type="evidence" value="ECO:0007669"/>
    <property type="project" value="UniProtKB-SubCell"/>
</dbReference>
<comment type="function">
    <text evidence="12">Adenosyl-L-methionine (AdoMet)-dependent tRNA (uracil-O(2)-)-methyltransferase.</text>
</comment>
<dbReference type="GO" id="GO:0141101">
    <property type="term" value="F:tRNA(Ser) (uridine(44)-2'-O-)-methyltransferase activity"/>
    <property type="evidence" value="ECO:0007669"/>
    <property type="project" value="UniProtKB-EC"/>
</dbReference>
<keyword evidence="8 12" id="KW-0808">Transferase</keyword>
<comment type="catalytic activity">
    <reaction evidence="11 12">
        <text>uridine(44) in tRNA(Ser) + S-adenosyl-L-methionine = 2'-O-methyluridine(44) in tRNA(Ser) + S-adenosyl-L-homocysteine + H(+)</text>
        <dbReference type="Rhea" id="RHEA:43100"/>
        <dbReference type="Rhea" id="RHEA-COMP:10339"/>
        <dbReference type="Rhea" id="RHEA-COMP:10340"/>
        <dbReference type="ChEBI" id="CHEBI:15378"/>
        <dbReference type="ChEBI" id="CHEBI:57856"/>
        <dbReference type="ChEBI" id="CHEBI:59789"/>
        <dbReference type="ChEBI" id="CHEBI:65315"/>
        <dbReference type="ChEBI" id="CHEBI:74478"/>
        <dbReference type="EC" id="2.1.1.211"/>
    </reaction>
</comment>
<accession>A0AAF0EL26</accession>
<comment type="similarity">
    <text evidence="3 12">Belongs to the TRM44 family.</text>
</comment>
<evidence type="ECO:0000256" key="7">
    <source>
        <dbReference type="ARBA" id="ARBA00022603"/>
    </source>
</evidence>
<dbReference type="GO" id="GO:0030488">
    <property type="term" value="P:tRNA methylation"/>
    <property type="evidence" value="ECO:0007669"/>
    <property type="project" value="UniProtKB-UniRule"/>
</dbReference>
<protein>
    <recommendedName>
        <fullName evidence="5 12">tRNA (uracil-O(2)-)-methyltransferase</fullName>
        <ecNumber evidence="4 12">2.1.1.211</ecNumber>
    </recommendedName>
</protein>
<evidence type="ECO:0000256" key="3">
    <source>
        <dbReference type="ARBA" id="ARBA00009056"/>
    </source>
</evidence>
<gene>
    <name evidence="13" type="primary">TRM44</name>
    <name evidence="13" type="ORF">MNAN1_002998</name>
</gene>
<evidence type="ECO:0000313" key="13">
    <source>
        <dbReference type="EMBL" id="WFD27990.1"/>
    </source>
</evidence>
<keyword evidence="10 12" id="KW-0819">tRNA processing</keyword>
<evidence type="ECO:0000256" key="5">
    <source>
        <dbReference type="ARBA" id="ARBA00017788"/>
    </source>
</evidence>
<keyword evidence="9 12" id="KW-0949">S-adenosyl-L-methionine</keyword>
<evidence type="ECO:0000256" key="6">
    <source>
        <dbReference type="ARBA" id="ARBA00022490"/>
    </source>
</evidence>
<keyword evidence="7 12" id="KW-0489">Methyltransferase</keyword>
<evidence type="ECO:0000256" key="2">
    <source>
        <dbReference type="ARBA" id="ARBA00004496"/>
    </source>
</evidence>